<dbReference type="RefSeq" id="XP_014147064.1">
    <property type="nucleotide sequence ID" value="XM_014291589.1"/>
</dbReference>
<dbReference type="PANTHER" id="PTHR13743:SF123">
    <property type="entry name" value="PROTEIN FAN"/>
    <property type="match status" value="1"/>
</dbReference>
<proteinExistence type="predicted"/>
<dbReference type="InterPro" id="IPR036372">
    <property type="entry name" value="BEACH_dom_sf"/>
</dbReference>
<protein>
    <recommendedName>
        <fullName evidence="2">BEACH domain-containing protein</fullName>
    </recommendedName>
</protein>
<gene>
    <name evidence="3" type="ORF">SARC_14281</name>
</gene>
<evidence type="ECO:0000256" key="1">
    <source>
        <dbReference type="SAM" id="MobiDB-lite"/>
    </source>
</evidence>
<feature type="domain" description="BEACH" evidence="2">
    <location>
        <begin position="1"/>
        <end position="119"/>
    </location>
</feature>
<dbReference type="PROSITE" id="PS50197">
    <property type="entry name" value="BEACH"/>
    <property type="match status" value="1"/>
</dbReference>
<evidence type="ECO:0000259" key="2">
    <source>
        <dbReference type="PROSITE" id="PS50197"/>
    </source>
</evidence>
<accession>A0A0L0F8X5</accession>
<dbReference type="Proteomes" id="UP000054560">
    <property type="component" value="Unassembled WGS sequence"/>
</dbReference>
<sequence>MPDPKYFYATHYSTPGYVLYYLVRVAPEYMLCLQSGKFDQPDRLFNDIAATWKGVNTSHTDLKELIPEFYMPNNTYTHARTQNHSLTHASVASEKAPGADGQGEEAGERDSVDSTGPNG</sequence>
<dbReference type="Pfam" id="PF02138">
    <property type="entry name" value="Beach"/>
    <property type="match status" value="1"/>
</dbReference>
<dbReference type="AlphaFoldDB" id="A0A0L0F8X5"/>
<evidence type="ECO:0000313" key="3">
    <source>
        <dbReference type="EMBL" id="KNC73162.1"/>
    </source>
</evidence>
<dbReference type="SMART" id="SM01026">
    <property type="entry name" value="Beach"/>
    <property type="match status" value="1"/>
</dbReference>
<dbReference type="OrthoDB" id="26681at2759"/>
<dbReference type="eggNOG" id="KOG1786">
    <property type="taxonomic scope" value="Eukaryota"/>
</dbReference>
<evidence type="ECO:0000313" key="4">
    <source>
        <dbReference type="Proteomes" id="UP000054560"/>
    </source>
</evidence>
<dbReference type="InterPro" id="IPR000409">
    <property type="entry name" value="BEACH_dom"/>
</dbReference>
<dbReference type="SUPFAM" id="SSF81837">
    <property type="entry name" value="BEACH domain"/>
    <property type="match status" value="1"/>
</dbReference>
<dbReference type="PANTHER" id="PTHR13743">
    <property type="entry name" value="BEIGE/BEACH-RELATED"/>
    <property type="match status" value="1"/>
</dbReference>
<dbReference type="STRING" id="667725.A0A0L0F8X5"/>
<keyword evidence="4" id="KW-1185">Reference proteome</keyword>
<dbReference type="Gene3D" id="1.10.1540.10">
    <property type="entry name" value="BEACH domain"/>
    <property type="match status" value="1"/>
</dbReference>
<reference evidence="3 4" key="1">
    <citation type="submission" date="2011-02" db="EMBL/GenBank/DDBJ databases">
        <title>The Genome Sequence of Sphaeroforma arctica JP610.</title>
        <authorList>
            <consortium name="The Broad Institute Genome Sequencing Platform"/>
            <person name="Russ C."/>
            <person name="Cuomo C."/>
            <person name="Young S.K."/>
            <person name="Zeng Q."/>
            <person name="Gargeya S."/>
            <person name="Alvarado L."/>
            <person name="Berlin A."/>
            <person name="Chapman S.B."/>
            <person name="Chen Z."/>
            <person name="Freedman E."/>
            <person name="Gellesch M."/>
            <person name="Goldberg J."/>
            <person name="Griggs A."/>
            <person name="Gujja S."/>
            <person name="Heilman E."/>
            <person name="Heiman D."/>
            <person name="Howarth C."/>
            <person name="Mehta T."/>
            <person name="Neiman D."/>
            <person name="Pearson M."/>
            <person name="Roberts A."/>
            <person name="Saif S."/>
            <person name="Shea T."/>
            <person name="Shenoy N."/>
            <person name="Sisk P."/>
            <person name="Stolte C."/>
            <person name="Sykes S."/>
            <person name="White J."/>
            <person name="Yandava C."/>
            <person name="Burger G."/>
            <person name="Gray M.W."/>
            <person name="Holland P.W.H."/>
            <person name="King N."/>
            <person name="Lang F.B.F."/>
            <person name="Roger A.J."/>
            <person name="Ruiz-Trillo I."/>
            <person name="Haas B."/>
            <person name="Nusbaum C."/>
            <person name="Birren B."/>
        </authorList>
    </citation>
    <scope>NUCLEOTIDE SEQUENCE [LARGE SCALE GENOMIC DNA]</scope>
    <source>
        <strain evidence="3 4">JP610</strain>
    </source>
</reference>
<feature type="region of interest" description="Disordered" evidence="1">
    <location>
        <begin position="81"/>
        <end position="119"/>
    </location>
</feature>
<dbReference type="EMBL" id="KQ245985">
    <property type="protein sequence ID" value="KNC73162.1"/>
    <property type="molecule type" value="Genomic_DNA"/>
</dbReference>
<name>A0A0L0F8X5_9EUKA</name>
<feature type="compositionally biased region" description="Polar residues" evidence="1">
    <location>
        <begin position="81"/>
        <end position="90"/>
    </location>
</feature>
<dbReference type="InterPro" id="IPR050865">
    <property type="entry name" value="BEACH_Domain"/>
</dbReference>
<dbReference type="GeneID" id="25914785"/>
<organism evidence="3 4">
    <name type="scientific">Sphaeroforma arctica JP610</name>
    <dbReference type="NCBI Taxonomy" id="667725"/>
    <lineage>
        <taxon>Eukaryota</taxon>
        <taxon>Ichthyosporea</taxon>
        <taxon>Ichthyophonida</taxon>
        <taxon>Sphaeroforma</taxon>
    </lineage>
</organism>